<dbReference type="AlphaFoldDB" id="A0AAV4PB32"/>
<dbReference type="Proteomes" id="UP001054945">
    <property type="component" value="Unassembled WGS sequence"/>
</dbReference>
<reference evidence="1 2" key="1">
    <citation type="submission" date="2021-06" db="EMBL/GenBank/DDBJ databases">
        <title>Caerostris extrusa draft genome.</title>
        <authorList>
            <person name="Kono N."/>
            <person name="Arakawa K."/>
        </authorList>
    </citation>
    <scope>NUCLEOTIDE SEQUENCE [LARGE SCALE GENOMIC DNA]</scope>
</reference>
<gene>
    <name evidence="1" type="ORF">CEXT_314011</name>
</gene>
<proteinExistence type="predicted"/>
<protein>
    <submittedName>
        <fullName evidence="1">Uncharacterized protein</fullName>
    </submittedName>
</protein>
<accession>A0AAV4PB32</accession>
<comment type="caution">
    <text evidence="1">The sequence shown here is derived from an EMBL/GenBank/DDBJ whole genome shotgun (WGS) entry which is preliminary data.</text>
</comment>
<organism evidence="1 2">
    <name type="scientific">Caerostris extrusa</name>
    <name type="common">Bark spider</name>
    <name type="synonym">Caerostris bankana</name>
    <dbReference type="NCBI Taxonomy" id="172846"/>
    <lineage>
        <taxon>Eukaryota</taxon>
        <taxon>Metazoa</taxon>
        <taxon>Ecdysozoa</taxon>
        <taxon>Arthropoda</taxon>
        <taxon>Chelicerata</taxon>
        <taxon>Arachnida</taxon>
        <taxon>Araneae</taxon>
        <taxon>Araneomorphae</taxon>
        <taxon>Entelegynae</taxon>
        <taxon>Araneoidea</taxon>
        <taxon>Araneidae</taxon>
        <taxon>Caerostris</taxon>
    </lineage>
</organism>
<evidence type="ECO:0000313" key="2">
    <source>
        <dbReference type="Proteomes" id="UP001054945"/>
    </source>
</evidence>
<name>A0AAV4PB32_CAEEX</name>
<dbReference type="EMBL" id="BPLR01004351">
    <property type="protein sequence ID" value="GIX94243.1"/>
    <property type="molecule type" value="Genomic_DNA"/>
</dbReference>
<keyword evidence="2" id="KW-1185">Reference proteome</keyword>
<evidence type="ECO:0000313" key="1">
    <source>
        <dbReference type="EMBL" id="GIX94243.1"/>
    </source>
</evidence>
<sequence length="177" mass="20400">MIRRSVKEGSRIHVKIVRERQTLERSRSIKRQSKEGDGAVRYFLAKGNFHANERELFSGWPHLFMMHPSLFRHLNFHSVPLKLNDFKTIRACLNFLRYAYAMLLPALFLEGVGVDLRNPPSLPRSLSTPFFPFYLGFIFSLSSPRFKGGEISSLVVLRRGAAPSEKDASFPVVLWEF</sequence>